<dbReference type="Proteomes" id="UP000234525">
    <property type="component" value="Unassembled WGS sequence"/>
</dbReference>
<evidence type="ECO:0000313" key="8">
    <source>
        <dbReference type="EMBL" id="SMX76238.1"/>
    </source>
</evidence>
<dbReference type="Proteomes" id="UP000234327">
    <property type="component" value="Unassembled WGS sequence"/>
</dbReference>
<dbReference type="Gene3D" id="1.10.10.10">
    <property type="entry name" value="Winged helix-like DNA-binding domain superfamily/Winged helix DNA-binding domain"/>
    <property type="match status" value="1"/>
</dbReference>
<dbReference type="EMBL" id="FXYZ01000001">
    <property type="protein sequence ID" value="SMX62426.1"/>
    <property type="molecule type" value="Genomic_DNA"/>
</dbReference>
<protein>
    <submittedName>
        <fullName evidence="9">Transcriptional regulator, IclR family</fullName>
    </submittedName>
</protein>
<evidence type="ECO:0000256" key="1">
    <source>
        <dbReference type="ARBA" id="ARBA00023015"/>
    </source>
</evidence>
<proteinExistence type="predicted"/>
<dbReference type="Proteomes" id="UP000234300">
    <property type="component" value="Unassembled WGS sequence"/>
</dbReference>
<dbReference type="GO" id="GO:0003700">
    <property type="term" value="F:DNA-binding transcription factor activity"/>
    <property type="evidence" value="ECO:0007669"/>
    <property type="project" value="TreeGrafter"/>
</dbReference>
<evidence type="ECO:0000256" key="3">
    <source>
        <dbReference type="ARBA" id="ARBA00023163"/>
    </source>
</evidence>
<evidence type="ECO:0000313" key="13">
    <source>
        <dbReference type="Proteomes" id="UP000234525"/>
    </source>
</evidence>
<dbReference type="SUPFAM" id="SSF55781">
    <property type="entry name" value="GAF domain-like"/>
    <property type="match status" value="1"/>
</dbReference>
<dbReference type="InterPro" id="IPR005471">
    <property type="entry name" value="Tscrpt_reg_IclR_N"/>
</dbReference>
<dbReference type="Pfam" id="PF01614">
    <property type="entry name" value="IclR_C"/>
    <property type="match status" value="1"/>
</dbReference>
<dbReference type="GO" id="GO:0045892">
    <property type="term" value="P:negative regulation of DNA-templated transcription"/>
    <property type="evidence" value="ECO:0007669"/>
    <property type="project" value="TreeGrafter"/>
</dbReference>
<evidence type="ECO:0000256" key="2">
    <source>
        <dbReference type="ARBA" id="ARBA00023125"/>
    </source>
</evidence>
<sequence>MVGHYDEGMERRVVAQAPAHLLGSVDNALRLLQTLRDTGAVSITDAAADLQVSPSTAHRLLSMLVYRGFAVQDESRIYHPGPGIVANVEAQSAHRSLLQILRPHLDSLSETTGETCNLLVRVGTTTRFLASAEGSDRLRIGSRAGEILPARLTSGGQVLLADLSPQVLAGLYTSNAARTSGEFLDAEAFARFRRQLDHIRKVGSALNRERTERGVSALGMPVRGPEGPMVAAISVSVPSPRDEALGSERIRSALSSACQAGAADLAGG</sequence>
<keyword evidence="13" id="KW-1185">Reference proteome</keyword>
<dbReference type="Pfam" id="PF09339">
    <property type="entry name" value="HTH_IclR"/>
    <property type="match status" value="1"/>
</dbReference>
<reference evidence="10 13" key="1">
    <citation type="submission" date="2017-03" db="EMBL/GenBank/DDBJ databases">
        <authorList>
            <person name="Monnet C."/>
        </authorList>
    </citation>
    <scope>NUCLEOTIDE SEQUENCE [LARGE SCALE GENOMIC DNA]</scope>
    <source>
        <strain evidence="13">ATCC 9175</strain>
        <strain evidence="10">CNRZ 920</strain>
    </source>
</reference>
<evidence type="ECO:0000259" key="4">
    <source>
        <dbReference type="PROSITE" id="PS51077"/>
    </source>
</evidence>
<dbReference type="InterPro" id="IPR029016">
    <property type="entry name" value="GAF-like_dom_sf"/>
</dbReference>
<name>A0A2H1KK00_BREAU</name>
<dbReference type="EMBL" id="FXZB01000003">
    <property type="protein sequence ID" value="SMX67604.1"/>
    <property type="molecule type" value="Genomic_DNA"/>
</dbReference>
<dbReference type="InterPro" id="IPR036390">
    <property type="entry name" value="WH_DNA-bd_sf"/>
</dbReference>
<dbReference type="PANTHER" id="PTHR30136">
    <property type="entry name" value="HELIX-TURN-HELIX TRANSCRIPTIONAL REGULATOR, ICLR FAMILY"/>
    <property type="match status" value="1"/>
</dbReference>
<gene>
    <name evidence="7" type="ORF">BAUR9175_00583</name>
    <name evidence="9" type="ORF">BAUR920_03285</name>
    <name evidence="6" type="ORF">BAURA63_00013</name>
    <name evidence="8" type="ORF">BAURA86_00709</name>
</gene>
<dbReference type="PANTHER" id="PTHR30136:SF24">
    <property type="entry name" value="HTH-TYPE TRANSCRIPTIONAL REPRESSOR ALLR"/>
    <property type="match status" value="1"/>
</dbReference>
<keyword evidence="2" id="KW-0238">DNA-binding</keyword>
<dbReference type="Proteomes" id="UP000234289">
    <property type="component" value="Unassembled WGS sequence"/>
</dbReference>
<keyword evidence="3" id="KW-0804">Transcription</keyword>
<dbReference type="InterPro" id="IPR014757">
    <property type="entry name" value="Tscrpt_reg_IclR_C"/>
</dbReference>
<accession>A0A2H1KK00</accession>
<dbReference type="Gene3D" id="3.30.450.40">
    <property type="match status" value="1"/>
</dbReference>
<dbReference type="PROSITE" id="PS51077">
    <property type="entry name" value="HTH_ICLR"/>
    <property type="match status" value="1"/>
</dbReference>
<dbReference type="PROSITE" id="PS51078">
    <property type="entry name" value="ICLR_ED"/>
    <property type="match status" value="1"/>
</dbReference>
<evidence type="ECO:0000313" key="11">
    <source>
        <dbReference type="Proteomes" id="UP000234300"/>
    </source>
</evidence>
<feature type="domain" description="HTH iclR-type" evidence="4">
    <location>
        <begin position="22"/>
        <end position="82"/>
    </location>
</feature>
<evidence type="ECO:0000313" key="9">
    <source>
        <dbReference type="EMBL" id="SMY00115.1"/>
    </source>
</evidence>
<evidence type="ECO:0000313" key="6">
    <source>
        <dbReference type="EMBL" id="SMX62426.1"/>
    </source>
</evidence>
<dbReference type="SUPFAM" id="SSF46785">
    <property type="entry name" value="Winged helix' DNA-binding domain"/>
    <property type="match status" value="1"/>
</dbReference>
<keyword evidence="1" id="KW-0805">Transcription regulation</keyword>
<dbReference type="GO" id="GO:0003677">
    <property type="term" value="F:DNA binding"/>
    <property type="evidence" value="ECO:0007669"/>
    <property type="project" value="UniProtKB-KW"/>
</dbReference>
<dbReference type="InterPro" id="IPR036388">
    <property type="entry name" value="WH-like_DNA-bd_sf"/>
</dbReference>
<feature type="domain" description="IclR-ED" evidence="5">
    <location>
        <begin position="76"/>
        <end position="268"/>
    </location>
</feature>
<evidence type="ECO:0000313" key="10">
    <source>
        <dbReference type="Proteomes" id="UP000234289"/>
    </source>
</evidence>
<organism evidence="9 10">
    <name type="scientific">Brevibacterium aurantiacum</name>
    <dbReference type="NCBI Taxonomy" id="273384"/>
    <lineage>
        <taxon>Bacteria</taxon>
        <taxon>Bacillati</taxon>
        <taxon>Actinomycetota</taxon>
        <taxon>Actinomycetes</taxon>
        <taxon>Micrococcales</taxon>
        <taxon>Brevibacteriaceae</taxon>
        <taxon>Brevibacterium</taxon>
    </lineage>
</organism>
<dbReference type="EMBL" id="FXZI01000002">
    <property type="protein sequence ID" value="SMX76238.1"/>
    <property type="molecule type" value="Genomic_DNA"/>
</dbReference>
<dbReference type="InterPro" id="IPR050707">
    <property type="entry name" value="HTH_MetabolicPath_Reg"/>
</dbReference>
<dbReference type="EMBL" id="FXZG01000027">
    <property type="protein sequence ID" value="SMY00115.1"/>
    <property type="molecule type" value="Genomic_DNA"/>
</dbReference>
<dbReference type="AlphaFoldDB" id="A0A2H1KK00"/>
<evidence type="ECO:0000313" key="7">
    <source>
        <dbReference type="EMBL" id="SMX67604.1"/>
    </source>
</evidence>
<evidence type="ECO:0000259" key="5">
    <source>
        <dbReference type="PROSITE" id="PS51078"/>
    </source>
</evidence>
<evidence type="ECO:0000313" key="12">
    <source>
        <dbReference type="Proteomes" id="UP000234327"/>
    </source>
</evidence>
<reference evidence="11 12" key="2">
    <citation type="submission" date="2017-03" db="EMBL/GenBank/DDBJ databases">
        <authorList>
            <person name="Afonso C.L."/>
            <person name="Miller P.J."/>
            <person name="Scott M.A."/>
            <person name="Spackman E."/>
            <person name="Goraichik I."/>
            <person name="Dimitrov K.M."/>
            <person name="Suarez D.L."/>
            <person name="Swayne D.E."/>
        </authorList>
    </citation>
    <scope>NUCLEOTIDE SEQUENCE [LARGE SCALE GENOMIC DNA]</scope>
    <source>
        <strain evidence="6">6</strain>
        <strain evidence="12">6(3)</strain>
        <strain evidence="8">8</strain>
        <strain evidence="11">8(6)</strain>
        <strain evidence="7">ATCC 9175</strain>
        <strain evidence="9">CNRZ 920</strain>
    </source>
</reference>
<dbReference type="SMART" id="SM00346">
    <property type="entry name" value="HTH_ICLR"/>
    <property type="match status" value="1"/>
</dbReference>